<protein>
    <submittedName>
        <fullName evidence="1">Uncharacterized protein</fullName>
    </submittedName>
</protein>
<dbReference type="EMBL" id="GL379830">
    <property type="protein sequence ID" value="EGT50805.1"/>
    <property type="molecule type" value="Genomic_DNA"/>
</dbReference>
<gene>
    <name evidence="1" type="ORF">CAEBREN_16710</name>
</gene>
<dbReference type="InParanoid" id="G0N2I9"/>
<reference evidence="2" key="1">
    <citation type="submission" date="2011-07" db="EMBL/GenBank/DDBJ databases">
        <authorList>
            <consortium name="Caenorhabditis brenneri Sequencing and Analysis Consortium"/>
            <person name="Wilson R.K."/>
        </authorList>
    </citation>
    <scope>NUCLEOTIDE SEQUENCE [LARGE SCALE GENOMIC DNA]</scope>
    <source>
        <strain evidence="2">PB2801</strain>
    </source>
</reference>
<sequence>MPSSLSSGFSSSLPLTTAPPFSIHHTLPYANVGEKKIVLHSFNFSIF</sequence>
<evidence type="ECO:0000313" key="2">
    <source>
        <dbReference type="Proteomes" id="UP000008068"/>
    </source>
</evidence>
<keyword evidence="2" id="KW-1185">Reference proteome</keyword>
<dbReference type="AlphaFoldDB" id="G0N2I9"/>
<accession>G0N2I9</accession>
<name>G0N2I9_CAEBE</name>
<dbReference type="HOGENOM" id="CLU_3175864_0_0_1"/>
<evidence type="ECO:0000313" key="1">
    <source>
        <dbReference type="EMBL" id="EGT50805.1"/>
    </source>
</evidence>
<dbReference type="Proteomes" id="UP000008068">
    <property type="component" value="Unassembled WGS sequence"/>
</dbReference>
<proteinExistence type="predicted"/>
<organism evidence="2">
    <name type="scientific">Caenorhabditis brenneri</name>
    <name type="common">Nematode worm</name>
    <dbReference type="NCBI Taxonomy" id="135651"/>
    <lineage>
        <taxon>Eukaryota</taxon>
        <taxon>Metazoa</taxon>
        <taxon>Ecdysozoa</taxon>
        <taxon>Nematoda</taxon>
        <taxon>Chromadorea</taxon>
        <taxon>Rhabditida</taxon>
        <taxon>Rhabditina</taxon>
        <taxon>Rhabditomorpha</taxon>
        <taxon>Rhabditoidea</taxon>
        <taxon>Rhabditidae</taxon>
        <taxon>Peloderinae</taxon>
        <taxon>Caenorhabditis</taxon>
    </lineage>
</organism>